<reference evidence="1" key="1">
    <citation type="submission" date="2021-03" db="EMBL/GenBank/DDBJ databases">
        <authorList>
            <person name="Kim M.K."/>
        </authorList>
    </citation>
    <scope>NUCLEOTIDE SEQUENCE</scope>
    <source>
        <strain evidence="1">BT186</strain>
    </source>
</reference>
<comment type="caution">
    <text evidence="1">The sequence shown here is derived from an EMBL/GenBank/DDBJ whole genome shotgun (WGS) entry which is preliminary data.</text>
</comment>
<dbReference type="RefSeq" id="WP_206982793.1">
    <property type="nucleotide sequence ID" value="NZ_JAFLQZ010000003.1"/>
</dbReference>
<proteinExistence type="predicted"/>
<organism evidence="1 2">
    <name type="scientific">Hymenobacter telluris</name>
    <dbReference type="NCBI Taxonomy" id="2816474"/>
    <lineage>
        <taxon>Bacteria</taxon>
        <taxon>Pseudomonadati</taxon>
        <taxon>Bacteroidota</taxon>
        <taxon>Cytophagia</taxon>
        <taxon>Cytophagales</taxon>
        <taxon>Hymenobacteraceae</taxon>
        <taxon>Hymenobacter</taxon>
    </lineage>
</organism>
<evidence type="ECO:0000313" key="2">
    <source>
        <dbReference type="Proteomes" id="UP000664144"/>
    </source>
</evidence>
<dbReference type="AlphaFoldDB" id="A0A939ETM7"/>
<keyword evidence="2" id="KW-1185">Reference proteome</keyword>
<gene>
    <name evidence="1" type="ORF">J0X19_06395</name>
</gene>
<dbReference type="Proteomes" id="UP000664144">
    <property type="component" value="Unassembled WGS sequence"/>
</dbReference>
<dbReference type="EMBL" id="JAFLQZ010000003">
    <property type="protein sequence ID" value="MBO0357569.1"/>
    <property type="molecule type" value="Genomic_DNA"/>
</dbReference>
<protein>
    <submittedName>
        <fullName evidence="1">Uncharacterized protein</fullName>
    </submittedName>
</protein>
<name>A0A939ETM7_9BACT</name>
<evidence type="ECO:0000313" key="1">
    <source>
        <dbReference type="EMBL" id="MBO0357569.1"/>
    </source>
</evidence>
<accession>A0A939ETM7</accession>
<sequence>MSITIRKQAGGYNYTAGTNHGQVQVQHQDSTTYFTFVGLKGADPADDVEAVWQDSMLVIQNTGNSMNPYTRFEQCDAKYLELVRQR</sequence>